<reference evidence="2 3" key="1">
    <citation type="journal article" date="2021" name="Front. Microbiol.">
        <title>Comprehensive Comparative Genomics and Phenotyping of Methylobacterium Species.</title>
        <authorList>
            <person name="Alessa O."/>
            <person name="Ogura Y."/>
            <person name="Fujitani Y."/>
            <person name="Takami H."/>
            <person name="Hayashi T."/>
            <person name="Sahin N."/>
            <person name="Tani A."/>
        </authorList>
    </citation>
    <scope>NUCLEOTIDE SEQUENCE [LARGE SCALE GENOMIC DNA]</scope>
    <source>
        <strain evidence="2 3">DSM 23679</strain>
    </source>
</reference>
<feature type="domain" description="DUF6894" evidence="1">
    <location>
        <begin position="3"/>
        <end position="71"/>
    </location>
</feature>
<protein>
    <recommendedName>
        <fullName evidence="1">DUF6894 domain-containing protein</fullName>
    </recommendedName>
</protein>
<evidence type="ECO:0000313" key="2">
    <source>
        <dbReference type="EMBL" id="GJD44920.1"/>
    </source>
</evidence>
<proteinExistence type="predicted"/>
<name>A0ABQ4QJC2_9HYPH</name>
<organism evidence="2 3">
    <name type="scientific">Methylobacterium cerastii</name>
    <dbReference type="NCBI Taxonomy" id="932741"/>
    <lineage>
        <taxon>Bacteria</taxon>
        <taxon>Pseudomonadati</taxon>
        <taxon>Pseudomonadota</taxon>
        <taxon>Alphaproteobacteria</taxon>
        <taxon>Hyphomicrobiales</taxon>
        <taxon>Methylobacteriaceae</taxon>
        <taxon>Methylobacterium</taxon>
    </lineage>
</organism>
<dbReference type="InterPro" id="IPR054189">
    <property type="entry name" value="DUF6894"/>
</dbReference>
<gene>
    <name evidence="2" type="ORF">AFCDBAGC_2789</name>
</gene>
<evidence type="ECO:0000313" key="3">
    <source>
        <dbReference type="Proteomes" id="UP001055117"/>
    </source>
</evidence>
<keyword evidence="3" id="KW-1185">Reference proteome</keyword>
<sequence length="79" mass="8759">MPRYYFDINDGRLQRDEEGVLCADLQAAVLEAKKLLPAIAADELPKDGERQAMTVLVTDEDGKAVYTAALTYTGAWLIR</sequence>
<comment type="caution">
    <text evidence="2">The sequence shown here is derived from an EMBL/GenBank/DDBJ whole genome shotgun (WGS) entry which is preliminary data.</text>
</comment>
<dbReference type="EMBL" id="BPQG01000043">
    <property type="protein sequence ID" value="GJD44920.1"/>
    <property type="molecule type" value="Genomic_DNA"/>
</dbReference>
<dbReference type="Proteomes" id="UP001055117">
    <property type="component" value="Unassembled WGS sequence"/>
</dbReference>
<dbReference type="RefSeq" id="WP_238272402.1">
    <property type="nucleotide sequence ID" value="NZ_BPQG01000043.1"/>
</dbReference>
<dbReference type="Pfam" id="PF21834">
    <property type="entry name" value="DUF6894"/>
    <property type="match status" value="1"/>
</dbReference>
<evidence type="ECO:0000259" key="1">
    <source>
        <dbReference type="Pfam" id="PF21834"/>
    </source>
</evidence>
<accession>A0ABQ4QJC2</accession>